<reference evidence="2 3" key="1">
    <citation type="journal article" date="2016" name="Nat. Commun.">
        <title>Thousands of microbial genomes shed light on interconnected biogeochemical processes in an aquifer system.</title>
        <authorList>
            <person name="Anantharaman K."/>
            <person name="Brown C.T."/>
            <person name="Hug L.A."/>
            <person name="Sharon I."/>
            <person name="Castelle C.J."/>
            <person name="Probst A.J."/>
            <person name="Thomas B.C."/>
            <person name="Singh A."/>
            <person name="Wilkins M.J."/>
            <person name="Karaoz U."/>
            <person name="Brodie E.L."/>
            <person name="Williams K.H."/>
            <person name="Hubbard S.S."/>
            <person name="Banfield J.F."/>
        </authorList>
    </citation>
    <scope>NUCLEOTIDE SEQUENCE [LARGE SCALE GENOMIC DNA]</scope>
</reference>
<evidence type="ECO:0008006" key="4">
    <source>
        <dbReference type="Google" id="ProtNLM"/>
    </source>
</evidence>
<evidence type="ECO:0000313" key="2">
    <source>
        <dbReference type="EMBL" id="OGC91942.1"/>
    </source>
</evidence>
<dbReference type="Proteomes" id="UP000178176">
    <property type="component" value="Unassembled WGS sequence"/>
</dbReference>
<sequence>MIRIVTLFLFLFIISPAVVSAADRNFVTLVIPVRGREYWRQSKDISQLEFIKTAVESSRHPSTWLIQYDALTDNQIVSSLNSISSAIELGLFLEVTRNLALDSFVNYPWETEKWERADKIFLSGYSPQDRFKLIDTAFNRFKNKFGFYPASVGSWYIDSRSLAYIHDQYHVQAVLGVSDQYLTDGYQLWGQYVGEPYYPSLNSSLEPASDPRNKIDIVKVQWASREPLLSYGAGVKFSNFSVQVNDYARYHNLDQKYLDRLIRIYTTDLTIPLAQITLGVEVGELEEKFLPQFKDQLQAVSRLGLQAVTMSKFASEYQKIYPDTSPSMTITSAIDNRAITWYQSPLYRSAVLTENGQSRLVDLRYYHSSRFYDNDWTQADSRQNLYRVVPAVIDQIGLGNYQPADFPISPPPPIHDYLPVKISSIDKLKQALYKLVPDIRTSKLNGRWIIGLTVSPEKLCLMKCTTFRYPTLEAFLGLRRFLRPDMKIYAAWQDTLPNPLPGELVIKNSLYGIENLATELSMPKLFENSLYQISR</sequence>
<dbReference type="AlphaFoldDB" id="A0A1F4YDD0"/>
<dbReference type="EMBL" id="MEXH01000026">
    <property type="protein sequence ID" value="OGC91942.1"/>
    <property type="molecule type" value="Genomic_DNA"/>
</dbReference>
<evidence type="ECO:0000256" key="1">
    <source>
        <dbReference type="SAM" id="SignalP"/>
    </source>
</evidence>
<name>A0A1F4YDD0_9BACT</name>
<feature type="signal peptide" evidence="1">
    <location>
        <begin position="1"/>
        <end position="21"/>
    </location>
</feature>
<keyword evidence="1" id="KW-0732">Signal</keyword>
<gene>
    <name evidence="2" type="ORF">A2876_03295</name>
</gene>
<organism evidence="2 3">
    <name type="scientific">Candidatus Amesbacteria bacterium RIFCSPHIGHO2_01_FULL_48_32b</name>
    <dbReference type="NCBI Taxonomy" id="1797253"/>
    <lineage>
        <taxon>Bacteria</taxon>
        <taxon>Candidatus Amesiibacteriota</taxon>
    </lineage>
</organism>
<accession>A0A1F4YDD0</accession>
<dbReference type="Gene3D" id="3.20.20.510">
    <property type="entry name" value="Uncharacterised protein PF12979, DUF3863"/>
    <property type="match status" value="1"/>
</dbReference>
<comment type="caution">
    <text evidence="2">The sequence shown here is derived from an EMBL/GenBank/DDBJ whole genome shotgun (WGS) entry which is preliminary data.</text>
</comment>
<evidence type="ECO:0000313" key="3">
    <source>
        <dbReference type="Proteomes" id="UP000178176"/>
    </source>
</evidence>
<protein>
    <recommendedName>
        <fullName evidence="4">Glycoside hydrolase family 42 N-terminal domain-containing protein</fullName>
    </recommendedName>
</protein>
<proteinExistence type="predicted"/>
<feature type="chain" id="PRO_5009515763" description="Glycoside hydrolase family 42 N-terminal domain-containing protein" evidence="1">
    <location>
        <begin position="22"/>
        <end position="535"/>
    </location>
</feature>